<evidence type="ECO:0000259" key="7">
    <source>
        <dbReference type="PROSITE" id="PS50830"/>
    </source>
</evidence>
<proteinExistence type="predicted"/>
<dbReference type="PIRSF" id="PIRSF017179">
    <property type="entry name" value="RISC-Tudor-SN"/>
    <property type="match status" value="1"/>
</dbReference>
<evidence type="ECO:0000256" key="4">
    <source>
        <dbReference type="PIRNR" id="PIRNR017179"/>
    </source>
</evidence>
<dbReference type="GO" id="GO:0006402">
    <property type="term" value="P:mRNA catabolic process"/>
    <property type="evidence" value="ECO:0007669"/>
    <property type="project" value="UniProtKB-UniRule"/>
</dbReference>
<dbReference type="GO" id="GO:0003723">
    <property type="term" value="F:RNA binding"/>
    <property type="evidence" value="ECO:0007669"/>
    <property type="project" value="UniProtKB-UniRule"/>
</dbReference>
<organism evidence="8">
    <name type="scientific">Haptolina ericina</name>
    <dbReference type="NCBI Taxonomy" id="156174"/>
    <lineage>
        <taxon>Eukaryota</taxon>
        <taxon>Haptista</taxon>
        <taxon>Haptophyta</taxon>
        <taxon>Prymnesiophyceae</taxon>
        <taxon>Prymnesiales</taxon>
        <taxon>Prymnesiaceae</taxon>
        <taxon>Haptolina</taxon>
    </lineage>
</organism>
<dbReference type="SMART" id="SM00333">
    <property type="entry name" value="TUDOR"/>
    <property type="match status" value="1"/>
</dbReference>
<dbReference type="InterPro" id="IPR016071">
    <property type="entry name" value="Staphylococal_nuclease_OB-fold"/>
</dbReference>
<feature type="domain" description="TNase-like" evidence="7">
    <location>
        <begin position="1"/>
        <end position="139"/>
    </location>
</feature>
<dbReference type="FunFam" id="2.30.30.140:FF:000018">
    <property type="entry name" value="Serine/threonine-protein kinase 31"/>
    <property type="match status" value="1"/>
</dbReference>
<dbReference type="InterPro" id="IPR016685">
    <property type="entry name" value="Silence_cplx_Nase-comp_TudorSN"/>
</dbReference>
<dbReference type="PANTHER" id="PTHR12302:SF2">
    <property type="entry name" value="STAPHYLOCOCCAL NUCLEASE DOMAIN-CONTAINING PROTEIN 1"/>
    <property type="match status" value="1"/>
</dbReference>
<evidence type="ECO:0000256" key="5">
    <source>
        <dbReference type="SAM" id="MobiDB-lite"/>
    </source>
</evidence>
<dbReference type="GO" id="GO:0031047">
    <property type="term" value="P:regulatory ncRNA-mediated gene silencing"/>
    <property type="evidence" value="ECO:0007669"/>
    <property type="project" value="UniProtKB-UniRule"/>
</dbReference>
<evidence type="ECO:0000259" key="6">
    <source>
        <dbReference type="PROSITE" id="PS50304"/>
    </source>
</evidence>
<dbReference type="Pfam" id="PF00565">
    <property type="entry name" value="SNase"/>
    <property type="match status" value="4"/>
</dbReference>
<name>A0A7S3BYD6_9EUKA</name>
<evidence type="ECO:0000256" key="3">
    <source>
        <dbReference type="ARBA" id="ARBA00022737"/>
    </source>
</evidence>
<reference evidence="8" key="1">
    <citation type="submission" date="2021-01" db="EMBL/GenBank/DDBJ databases">
        <authorList>
            <person name="Corre E."/>
            <person name="Pelletier E."/>
            <person name="Niang G."/>
            <person name="Scheremetjew M."/>
            <person name="Finn R."/>
            <person name="Kale V."/>
            <person name="Holt S."/>
            <person name="Cochrane G."/>
            <person name="Meng A."/>
            <person name="Brown T."/>
            <person name="Cohen L."/>
        </authorList>
    </citation>
    <scope>NUCLEOTIDE SEQUENCE</scope>
    <source>
        <strain evidence="8">CCMP281</strain>
    </source>
</reference>
<dbReference type="GO" id="GO:0031332">
    <property type="term" value="C:RNAi effector complex"/>
    <property type="evidence" value="ECO:0007669"/>
    <property type="project" value="InterPro"/>
</dbReference>
<dbReference type="CDD" id="cd00175">
    <property type="entry name" value="SNc"/>
    <property type="match status" value="1"/>
</dbReference>
<dbReference type="InterPro" id="IPR035437">
    <property type="entry name" value="SNase_OB-fold_sf"/>
</dbReference>
<dbReference type="Gene3D" id="2.30.30.140">
    <property type="match status" value="1"/>
</dbReference>
<keyword evidence="2 4" id="KW-0963">Cytoplasm</keyword>
<dbReference type="PROSITE" id="PS50830">
    <property type="entry name" value="TNASE_3"/>
    <property type="match status" value="4"/>
</dbReference>
<gene>
    <name evidence="8" type="ORF">HERI1096_LOCUS37637</name>
</gene>
<feature type="domain" description="Tudor" evidence="6">
    <location>
        <begin position="695"/>
        <end position="753"/>
    </location>
</feature>
<dbReference type="GO" id="GO:0005829">
    <property type="term" value="C:cytosol"/>
    <property type="evidence" value="ECO:0007669"/>
    <property type="project" value="UniProtKB-UniRule"/>
</dbReference>
<comment type="subcellular location">
    <subcellularLocation>
        <location evidence="1 4">Cytoplasm</location>
    </subcellularLocation>
</comment>
<dbReference type="GO" id="GO:0004518">
    <property type="term" value="F:nuclease activity"/>
    <property type="evidence" value="ECO:0007669"/>
    <property type="project" value="TreeGrafter"/>
</dbReference>
<dbReference type="InterPro" id="IPR002999">
    <property type="entry name" value="Tudor"/>
</dbReference>
<evidence type="ECO:0000313" key="8">
    <source>
        <dbReference type="EMBL" id="CAE0148943.1"/>
    </source>
</evidence>
<dbReference type="AlphaFoldDB" id="A0A7S3BYD6"/>
<dbReference type="Pfam" id="PF00567">
    <property type="entry name" value="TUDOR"/>
    <property type="match status" value="1"/>
</dbReference>
<feature type="domain" description="TNase-like" evidence="7">
    <location>
        <begin position="315"/>
        <end position="454"/>
    </location>
</feature>
<dbReference type="EMBL" id="HBHX01068168">
    <property type="protein sequence ID" value="CAE0148943.1"/>
    <property type="molecule type" value="Transcribed_RNA"/>
</dbReference>
<evidence type="ECO:0000256" key="2">
    <source>
        <dbReference type="ARBA" id="ARBA00022490"/>
    </source>
</evidence>
<dbReference type="SUPFAM" id="SSF50199">
    <property type="entry name" value="Staphylococcal nuclease"/>
    <property type="match status" value="5"/>
</dbReference>
<dbReference type="SUPFAM" id="SSF63748">
    <property type="entry name" value="Tudor/PWWP/MBT"/>
    <property type="match status" value="1"/>
</dbReference>
<dbReference type="SMART" id="SM00318">
    <property type="entry name" value="SNc"/>
    <property type="match status" value="4"/>
</dbReference>
<dbReference type="PANTHER" id="PTHR12302">
    <property type="entry name" value="EBNA2 BINDING PROTEIN P100"/>
    <property type="match status" value="1"/>
</dbReference>
<sequence>MQGIVKAVLSGDSLVIMGADASKGPPPEKLLTLSGILAPRLGNRGGTPDQPFSWAAREFLRQQTIGKRVSFVIEGQLAANREFGSVFLEDGTSLATLLLSSGWARVKTPPATEPRSAEFEELAEVSRRAEEAKLGMFTQVEGAAAASIRQVQWGGTFDHAALLPQFKNQLQSGIIEQVVSGSTLRILLLPGFHQITLMLSGIACGGIKRLEDGTEEAAPFAREARFFVESRLLNRDVQVKLEGVDKNGSLLGTAMHPQGNMSIELVKLGLARVADWSSHVCDHAPALRAAERAAKEKRLRLWRDYVPPNMGSDSSEFVGRVVEVVSGDTLVVADPSGTERRVSLSSLRCPRLGKEPEPYAAEAKELLRKLTIGKKVVVKPEYKKSFAPEGAAPSERTFVTVLYNTDKNAAEALLTEGLATVAKYGQADERSLYYETLLEAESVAVAAKQGMHSGVEPPRSNVTDLTTQAARERAKRYVSALQRHTRVRAIVQFVANGARFKLTVPKENCIISFACAGVRCPKCARRDTGADEEPFGNEALAVTRSLCLQREVDIEVESIDKMGTFLGSLFLVDKRNLAVVLLEQGLASLVPPAADRSTYAEELHAAEEKAKTAGTKIWEGYSAEMEAEAQAARSAAAAAEMEPIPDSQKQVVELNLTEIKDGTHFFAQVAADTAVGVLQEQIAAACRLTTDSSYDPGPGTVCCARFTVDDEWYRARVKSRSGGEYTVYFIDYGNTDVVGRDRLKPLDPSLSPQAVSPQAVECRLAYLIVGDVDDTDDGREAAQTLGETAWGKPMLARVEDREAGVLLVTLFDDAQLNINELLITEGLARVDKKPPKRAAPLVKGLYEKELVAKTKHIGMWIHGDIEEEDAPEFGARKPPPVVGTNPWKK</sequence>
<feature type="domain" description="TNase-like" evidence="7">
    <location>
        <begin position="485"/>
        <end position="620"/>
    </location>
</feature>
<dbReference type="FunFam" id="2.40.50.90:FF:000002">
    <property type="entry name" value="Staphylococcal nuclease domain-containing protein"/>
    <property type="match status" value="1"/>
</dbReference>
<feature type="region of interest" description="Disordered" evidence="5">
    <location>
        <begin position="869"/>
        <end position="889"/>
    </location>
</feature>
<accession>A0A7S3BYD6</accession>
<dbReference type="Gene3D" id="2.40.50.90">
    <property type="match status" value="5"/>
</dbReference>
<dbReference type="GO" id="GO:0005634">
    <property type="term" value="C:nucleus"/>
    <property type="evidence" value="ECO:0007669"/>
    <property type="project" value="TreeGrafter"/>
</dbReference>
<evidence type="ECO:0000256" key="1">
    <source>
        <dbReference type="ARBA" id="ARBA00004496"/>
    </source>
</evidence>
<protein>
    <submittedName>
        <fullName evidence="8">Uncharacterized protein</fullName>
    </submittedName>
</protein>
<feature type="domain" description="TNase-like" evidence="7">
    <location>
        <begin position="169"/>
        <end position="304"/>
    </location>
</feature>
<dbReference type="PROSITE" id="PS50304">
    <property type="entry name" value="TUDOR"/>
    <property type="match status" value="1"/>
</dbReference>
<keyword evidence="3" id="KW-0677">Repeat</keyword>